<dbReference type="InterPro" id="IPR056770">
    <property type="entry name" value="Piezo_THU9_anchor"/>
</dbReference>
<keyword evidence="2" id="KW-0472">Membrane</keyword>
<dbReference type="EMBL" id="JAIQCJ010002232">
    <property type="protein sequence ID" value="KAJ8779078.1"/>
    <property type="molecule type" value="Genomic_DNA"/>
</dbReference>
<evidence type="ECO:0000313" key="7">
    <source>
        <dbReference type="Proteomes" id="UP001159641"/>
    </source>
</evidence>
<evidence type="ECO:0000256" key="1">
    <source>
        <dbReference type="SAM" id="MobiDB-lite"/>
    </source>
</evidence>
<organism evidence="6 7">
    <name type="scientific">Eschrichtius robustus</name>
    <name type="common">California gray whale</name>
    <name type="synonym">Eschrichtius gibbosus</name>
    <dbReference type="NCBI Taxonomy" id="9764"/>
    <lineage>
        <taxon>Eukaryota</taxon>
        <taxon>Metazoa</taxon>
        <taxon>Chordata</taxon>
        <taxon>Craniata</taxon>
        <taxon>Vertebrata</taxon>
        <taxon>Euteleostomi</taxon>
        <taxon>Mammalia</taxon>
        <taxon>Eutheria</taxon>
        <taxon>Laurasiatheria</taxon>
        <taxon>Artiodactyla</taxon>
        <taxon>Whippomorpha</taxon>
        <taxon>Cetacea</taxon>
        <taxon>Mysticeti</taxon>
        <taxon>Eschrichtiidae</taxon>
        <taxon>Eschrichtius</taxon>
    </lineage>
</organism>
<feature type="signal peptide" evidence="3">
    <location>
        <begin position="1"/>
        <end position="18"/>
    </location>
</feature>
<proteinExistence type="predicted"/>
<feature type="chain" id="PRO_5044189066" evidence="3">
    <location>
        <begin position="19"/>
        <end position="306"/>
    </location>
</feature>
<evidence type="ECO:0000256" key="3">
    <source>
        <dbReference type="SAM" id="SignalP"/>
    </source>
</evidence>
<sequence length="306" mass="33429">MTLPLAMTLPLFPSLIQATVVVKYFSQFGLFPWTTKHYAGIHREKPFALPNIVGVEEQDGSVPCDLLQLLALFFHRSATKVRPPREGGCDLWLHPPHLLVMSKRGGLAEARVPVPALQTRKGSPLPRTSQQQRLMIKLREPGSASGRMAALLPAGGEQPSASPSLPQDLPDLPLHPPGLLQPPPAASQPVRNVYTFAFLVEMLNLAVILFGYWAFGKDSAADLAESLLEETVPKAFLALIQFGTMLVERALYPRKALLGKCAFQVFLVLGTHFRPFFILPGVTKRYPDCLAGPPFSLPPPPHAAEG</sequence>
<feature type="domain" description="Piezo THU9 and anchor" evidence="5">
    <location>
        <begin position="192"/>
        <end position="286"/>
    </location>
</feature>
<evidence type="ECO:0000256" key="2">
    <source>
        <dbReference type="SAM" id="Phobius"/>
    </source>
</evidence>
<evidence type="ECO:0000313" key="6">
    <source>
        <dbReference type="EMBL" id="KAJ8779078.1"/>
    </source>
</evidence>
<keyword evidence="3" id="KW-0732">Signal</keyword>
<dbReference type="Pfam" id="PF23188">
    <property type="entry name" value="THU_Piezo1"/>
    <property type="match status" value="1"/>
</dbReference>
<dbReference type="GO" id="GO:0016020">
    <property type="term" value="C:membrane"/>
    <property type="evidence" value="ECO:0007669"/>
    <property type="project" value="InterPro"/>
</dbReference>
<dbReference type="Pfam" id="PF24874">
    <property type="entry name" value="Piezo_THU9_anchor"/>
    <property type="match status" value="1"/>
</dbReference>
<feature type="transmembrane region" description="Helical" evidence="2">
    <location>
        <begin position="193"/>
        <end position="215"/>
    </location>
</feature>
<keyword evidence="7" id="KW-1185">Reference proteome</keyword>
<protein>
    <submittedName>
        <fullName evidence="6">Uncharacterized protein</fullName>
    </submittedName>
</protein>
<feature type="domain" description="Piezo transmembrane helical unit" evidence="4">
    <location>
        <begin position="16"/>
        <end position="80"/>
    </location>
</feature>
<dbReference type="PANTHER" id="PTHR47049">
    <property type="entry name" value="PIEZO-TYPE MECHANOSENSITIVE ION CHANNEL HOMOLOG"/>
    <property type="match status" value="1"/>
</dbReference>
<feature type="region of interest" description="Disordered" evidence="1">
    <location>
        <begin position="153"/>
        <end position="176"/>
    </location>
</feature>
<dbReference type="AlphaFoldDB" id="A0AB34GJ10"/>
<dbReference type="InterPro" id="IPR056768">
    <property type="entry name" value="THU_Piezo"/>
</dbReference>
<dbReference type="GO" id="GO:0008381">
    <property type="term" value="F:mechanosensitive monoatomic ion channel activity"/>
    <property type="evidence" value="ECO:0007669"/>
    <property type="project" value="InterPro"/>
</dbReference>
<dbReference type="PANTHER" id="PTHR47049:SF7">
    <property type="entry name" value="PIEZO-TYPE MECHANOSENSITIVE ION CHANNEL COMPONENT 2 ISOFORM X1"/>
    <property type="match status" value="1"/>
</dbReference>
<keyword evidence="2" id="KW-0812">Transmembrane</keyword>
<accession>A0AB34GJ10</accession>
<feature type="compositionally biased region" description="Low complexity" evidence="1">
    <location>
        <begin position="158"/>
        <end position="172"/>
    </location>
</feature>
<comment type="caution">
    <text evidence="6">The sequence shown here is derived from an EMBL/GenBank/DDBJ whole genome shotgun (WGS) entry which is preliminary data.</text>
</comment>
<gene>
    <name evidence="6" type="ORF">J1605_012929</name>
</gene>
<dbReference type="InterPro" id="IPR027272">
    <property type="entry name" value="Piezo"/>
</dbReference>
<dbReference type="Proteomes" id="UP001159641">
    <property type="component" value="Unassembled WGS sequence"/>
</dbReference>
<keyword evidence="2" id="KW-1133">Transmembrane helix</keyword>
<name>A0AB34GJ10_ESCRO</name>
<evidence type="ECO:0000259" key="5">
    <source>
        <dbReference type="Pfam" id="PF24874"/>
    </source>
</evidence>
<evidence type="ECO:0000259" key="4">
    <source>
        <dbReference type="Pfam" id="PF23188"/>
    </source>
</evidence>
<reference evidence="6 7" key="1">
    <citation type="submission" date="2022-11" db="EMBL/GenBank/DDBJ databases">
        <title>Whole genome sequence of Eschrichtius robustus ER-17-0199.</title>
        <authorList>
            <person name="Bruniche-Olsen A."/>
            <person name="Black A.N."/>
            <person name="Fields C.J."/>
            <person name="Walden K."/>
            <person name="Dewoody J.A."/>
        </authorList>
    </citation>
    <scope>NUCLEOTIDE SEQUENCE [LARGE SCALE GENOMIC DNA]</scope>
    <source>
        <strain evidence="6">ER-17-0199</strain>
        <tissue evidence="6">Blubber</tissue>
    </source>
</reference>